<organism evidence="2 3">
    <name type="scientific">Xylona heveae (strain CBS 132557 / TC161)</name>
    <dbReference type="NCBI Taxonomy" id="1328760"/>
    <lineage>
        <taxon>Eukaryota</taxon>
        <taxon>Fungi</taxon>
        <taxon>Dikarya</taxon>
        <taxon>Ascomycota</taxon>
        <taxon>Pezizomycotina</taxon>
        <taxon>Xylonomycetes</taxon>
        <taxon>Xylonales</taxon>
        <taxon>Xylonaceae</taxon>
        <taxon>Xylona</taxon>
    </lineage>
</organism>
<dbReference type="InParanoid" id="A0A165FXN1"/>
<protein>
    <recommendedName>
        <fullName evidence="4">Secreted protein</fullName>
    </recommendedName>
</protein>
<proteinExistence type="predicted"/>
<dbReference type="EMBL" id="KV407460">
    <property type="protein sequence ID" value="KZF21509.1"/>
    <property type="molecule type" value="Genomic_DNA"/>
</dbReference>
<keyword evidence="3" id="KW-1185">Reference proteome</keyword>
<dbReference type="AlphaFoldDB" id="A0A165FXN1"/>
<evidence type="ECO:0000313" key="3">
    <source>
        <dbReference type="Proteomes" id="UP000076632"/>
    </source>
</evidence>
<feature type="chain" id="PRO_5007857905" description="Secreted protein" evidence="1">
    <location>
        <begin position="26"/>
        <end position="126"/>
    </location>
</feature>
<gene>
    <name evidence="2" type="ORF">L228DRAFT_154874</name>
</gene>
<dbReference type="RefSeq" id="XP_018187064.1">
    <property type="nucleotide sequence ID" value="XM_018329324.1"/>
</dbReference>
<sequence>MVFLPILYVLFFFFLAIVLWSEGNALCYCYPNTRPNICPGASTISGRKRKFMSTLILVCCCSGTCPWNAVEAGVGVRSEQLNYAGGFRTSTCTIHVSFGSSSWALVMAWPPVWWLVSSSRAINLAG</sequence>
<keyword evidence="1" id="KW-0732">Signal</keyword>
<evidence type="ECO:0008006" key="4">
    <source>
        <dbReference type="Google" id="ProtNLM"/>
    </source>
</evidence>
<name>A0A165FXN1_XYLHT</name>
<dbReference type="GeneID" id="28894461"/>
<reference evidence="2 3" key="1">
    <citation type="journal article" date="2016" name="Fungal Biol.">
        <title>The genome of Xylona heveae provides a window into fungal endophytism.</title>
        <authorList>
            <person name="Gazis R."/>
            <person name="Kuo A."/>
            <person name="Riley R."/>
            <person name="LaButti K."/>
            <person name="Lipzen A."/>
            <person name="Lin J."/>
            <person name="Amirebrahimi M."/>
            <person name="Hesse C.N."/>
            <person name="Spatafora J.W."/>
            <person name="Henrissat B."/>
            <person name="Hainaut M."/>
            <person name="Grigoriev I.V."/>
            <person name="Hibbett D.S."/>
        </authorList>
    </citation>
    <scope>NUCLEOTIDE SEQUENCE [LARGE SCALE GENOMIC DNA]</scope>
    <source>
        <strain evidence="2 3">TC161</strain>
    </source>
</reference>
<dbReference type="Proteomes" id="UP000076632">
    <property type="component" value="Unassembled WGS sequence"/>
</dbReference>
<accession>A0A165FXN1</accession>
<feature type="signal peptide" evidence="1">
    <location>
        <begin position="1"/>
        <end position="25"/>
    </location>
</feature>
<evidence type="ECO:0000256" key="1">
    <source>
        <dbReference type="SAM" id="SignalP"/>
    </source>
</evidence>
<evidence type="ECO:0000313" key="2">
    <source>
        <dbReference type="EMBL" id="KZF21509.1"/>
    </source>
</evidence>